<evidence type="ECO:0000313" key="5">
    <source>
        <dbReference type="Proteomes" id="UP000642938"/>
    </source>
</evidence>
<dbReference type="SUPFAM" id="SSF53448">
    <property type="entry name" value="Nucleotide-diphospho-sugar transferases"/>
    <property type="match status" value="1"/>
</dbReference>
<proteinExistence type="predicted"/>
<dbReference type="Proteomes" id="UP000532273">
    <property type="component" value="Unassembled WGS sequence"/>
</dbReference>
<reference evidence="2" key="4">
    <citation type="submission" date="2024-05" db="EMBL/GenBank/DDBJ databases">
        <authorList>
            <person name="Sun Q."/>
            <person name="Zhou Y."/>
        </authorList>
    </citation>
    <scope>NUCLEOTIDE SEQUENCE</scope>
    <source>
        <strain evidence="2">CGMCC 1.15287</strain>
    </source>
</reference>
<evidence type="ECO:0000313" key="4">
    <source>
        <dbReference type="Proteomes" id="UP000532273"/>
    </source>
</evidence>
<dbReference type="RefSeq" id="WP_183762387.1">
    <property type="nucleotide sequence ID" value="NZ_BMHZ01000001.1"/>
</dbReference>
<dbReference type="PANTHER" id="PTHR43685:SF2">
    <property type="entry name" value="GLYCOSYLTRANSFERASE 2-LIKE DOMAIN-CONTAINING PROTEIN"/>
    <property type="match status" value="1"/>
</dbReference>
<feature type="domain" description="Glycosyltransferase 2-like" evidence="1">
    <location>
        <begin position="11"/>
        <end position="138"/>
    </location>
</feature>
<gene>
    <name evidence="2" type="ORF">GCM10007422_08610</name>
    <name evidence="3" type="ORF">GGQ60_001776</name>
</gene>
<reference evidence="5" key="2">
    <citation type="journal article" date="2019" name="Int. J. Syst. Evol. Microbiol.">
        <title>The Global Catalogue of Microorganisms (GCM) 10K type strain sequencing project: providing services to taxonomists for standard genome sequencing and annotation.</title>
        <authorList>
            <consortium name="The Broad Institute Genomics Platform"/>
            <consortium name="The Broad Institute Genome Sequencing Center for Infectious Disease"/>
            <person name="Wu L."/>
            <person name="Ma J."/>
        </authorList>
    </citation>
    <scope>NUCLEOTIDE SEQUENCE [LARGE SCALE GENOMIC DNA]</scope>
    <source>
        <strain evidence="5">CGMCC 1.15287</strain>
    </source>
</reference>
<dbReference type="PANTHER" id="PTHR43685">
    <property type="entry name" value="GLYCOSYLTRANSFERASE"/>
    <property type="match status" value="1"/>
</dbReference>
<dbReference type="EMBL" id="BMHZ01000001">
    <property type="protein sequence ID" value="GGG97004.1"/>
    <property type="molecule type" value="Genomic_DNA"/>
</dbReference>
<dbReference type="AlphaFoldDB" id="A0A7W6KBT6"/>
<evidence type="ECO:0000313" key="2">
    <source>
        <dbReference type="EMBL" id="GGG97004.1"/>
    </source>
</evidence>
<keyword evidence="5" id="KW-1185">Reference proteome</keyword>
<dbReference type="GO" id="GO:0016740">
    <property type="term" value="F:transferase activity"/>
    <property type="evidence" value="ECO:0007669"/>
    <property type="project" value="UniProtKB-KW"/>
</dbReference>
<dbReference type="CDD" id="cd00761">
    <property type="entry name" value="Glyco_tranf_GTA_type"/>
    <property type="match status" value="1"/>
</dbReference>
<dbReference type="EMBL" id="JACIEF010000002">
    <property type="protein sequence ID" value="MBB4107795.1"/>
    <property type="molecule type" value="Genomic_DNA"/>
</dbReference>
<dbReference type="InterPro" id="IPR001173">
    <property type="entry name" value="Glyco_trans_2-like"/>
</dbReference>
<dbReference type="InterPro" id="IPR050834">
    <property type="entry name" value="Glycosyltransf_2"/>
</dbReference>
<name>A0A7W6KBT6_9SPHI</name>
<dbReference type="Proteomes" id="UP000642938">
    <property type="component" value="Unassembled WGS sequence"/>
</dbReference>
<accession>A0A7W6KBT6</accession>
<dbReference type="Pfam" id="PF00535">
    <property type="entry name" value="Glycos_transf_2"/>
    <property type="match status" value="1"/>
</dbReference>
<organism evidence="3 4">
    <name type="scientific">Pedobacter zeae</name>
    <dbReference type="NCBI Taxonomy" id="1737356"/>
    <lineage>
        <taxon>Bacteria</taxon>
        <taxon>Pseudomonadati</taxon>
        <taxon>Bacteroidota</taxon>
        <taxon>Sphingobacteriia</taxon>
        <taxon>Sphingobacteriales</taxon>
        <taxon>Sphingobacteriaceae</taxon>
        <taxon>Pedobacter</taxon>
    </lineage>
</organism>
<protein>
    <submittedName>
        <fullName evidence="2">Glycosyl transferase family A</fullName>
    </submittedName>
    <submittedName>
        <fullName evidence="3">Glycosyltransferase involved in cell wall biosynthesis</fullName>
    </submittedName>
</protein>
<evidence type="ECO:0000259" key="1">
    <source>
        <dbReference type="Pfam" id="PF00535"/>
    </source>
</evidence>
<comment type="caution">
    <text evidence="3">The sequence shown here is derived from an EMBL/GenBank/DDBJ whole genome shotgun (WGS) entry which is preliminary data.</text>
</comment>
<sequence>MAENITTPLVSIIMPVYNSENYVVDAIESILKQQYNNWELIIVDDGSTDKSFEVISGYNSPKIKIFQIKNGGAAAARNFGYWQSKGCFVKFFDSDDLISPEMIEEQVKLASQHPNSIISAKWGRFYANDLSDFKISQEDCWQDLSALEWICSSWKYARSMTQPGIFLLPRHIIEKAGLWEANISQLDDTEYFTRTILQAKKVIFSPKSILYYRSGNPSSLSAKHSYAEAESSYQSLLLSISHLLCYKNNKQTRLLAANTLQEFLYKIYPDFKELAKTIALKINALGGSNLSYKTSPLADFLTNFLGWKLVKRLQKFRNA</sequence>
<dbReference type="Gene3D" id="3.90.550.10">
    <property type="entry name" value="Spore Coat Polysaccharide Biosynthesis Protein SpsA, Chain A"/>
    <property type="match status" value="1"/>
</dbReference>
<evidence type="ECO:0000313" key="3">
    <source>
        <dbReference type="EMBL" id="MBB4107795.1"/>
    </source>
</evidence>
<reference evidence="3 4" key="3">
    <citation type="submission" date="2020-08" db="EMBL/GenBank/DDBJ databases">
        <title>Genomic Encyclopedia of Type Strains, Phase IV (KMG-IV): sequencing the most valuable type-strain genomes for metagenomic binning, comparative biology and taxonomic classification.</title>
        <authorList>
            <person name="Goeker M."/>
        </authorList>
    </citation>
    <scope>NUCLEOTIDE SEQUENCE [LARGE SCALE GENOMIC DNA]</scope>
    <source>
        <strain evidence="3 4">DSM 100774</strain>
    </source>
</reference>
<keyword evidence="3" id="KW-0808">Transferase</keyword>
<dbReference type="InterPro" id="IPR029044">
    <property type="entry name" value="Nucleotide-diphossugar_trans"/>
</dbReference>
<reference evidence="2" key="1">
    <citation type="journal article" date="2014" name="Int. J. Syst. Evol. Microbiol.">
        <title>Complete genome of a new Firmicutes species belonging to the dominant human colonic microbiota ('Ruminococcus bicirculans') reveals two chromosomes and a selective capacity to utilize plant glucans.</title>
        <authorList>
            <consortium name="NISC Comparative Sequencing Program"/>
            <person name="Wegmann U."/>
            <person name="Louis P."/>
            <person name="Goesmann A."/>
            <person name="Henrissat B."/>
            <person name="Duncan S.H."/>
            <person name="Flint H.J."/>
        </authorList>
    </citation>
    <scope>NUCLEOTIDE SEQUENCE</scope>
    <source>
        <strain evidence="2">CGMCC 1.15287</strain>
    </source>
</reference>